<keyword evidence="5" id="KW-1185">Reference proteome</keyword>
<dbReference type="InterPro" id="IPR056884">
    <property type="entry name" value="NPHP3-like_N"/>
</dbReference>
<dbReference type="InterPro" id="IPR027417">
    <property type="entry name" value="P-loop_NTPase"/>
</dbReference>
<feature type="coiled-coil region" evidence="2">
    <location>
        <begin position="116"/>
        <end position="143"/>
    </location>
</feature>
<dbReference type="EMBL" id="JABEVY010000378">
    <property type="protein sequence ID" value="KAF5234721.1"/>
    <property type="molecule type" value="Genomic_DNA"/>
</dbReference>
<sequence length="1129" mass="128819">MATGFEIVGTFAAVYQLINVSAGLITECMAVHNGERTAESDLKEHARNLDEACKLTQARYRDMGSSEKLSDTERRVQKTASRCHASARALLGELDFVKKEQENYDCMGAVAYVIKSKVHRKKIERLEARFKNDQQELQIILQSEILSQNKAMQYLQMEGFADLEDDIQILISQASEGFCGLERFIEAQHKATKDLIVQAVSKVQRAIKEDFTTKEQRKEFLQSFRYPEINKRYNDVLDSDEANFSRVFASYEKVTKHDQRSVLSIGDNSHSSSEAIRYDASHSDPDINSDELRIIEESWSSFIDWLRSSDSLFCIQGKPGSGKSTLIKFVIDNKNTKRLLECQSPDIGIMSHFFWKIGSKEQSSIKGFLYSLVYQLLAYSEHLQDLAMGLYDTGSHQSYYDWSSRSLKTLLRQILETESHAVCVFVDGLDEVANDDGLDKLTQEIEEVLQFPGIKICVSSRPEASVVKWLERLNTPSILLEDLTRPEMSSYVHKGLDPMLSSKKLSMETHQYLCDEMVRKSQGVFLWLSLVLRSLIDGIQNGDTEQILRKRLAELPSKIHDLYADIWGRLNERSPVYRRDAVRYVQYILSQRWWAVYFRPLEYPGKRQYFVGQPLLGQIAFAEMRKRHESLLEHGDRIDYKEVHEACNMAKKQIEIRCGGLLQIRKQGKGEDMPPLGDLDDFPMQQVGFIHRTAHDFFRETEVWRSILGVDSVARDPEIAAYLVKGLLCLQRIIAHQHGVSADMFFVIFQIGSLSDERHSSSVVAQTIEMLPVLQSLFAKNIIAGNLTQYPKCHFLTYLVPYVSFHEFIKSEIDKASSTRLATQILQELCCEMGTFCGHNRLVPFRLIGPLISMGADAHACIMDPREVQGREKHWRQLAIRGTSFANLLKLSTTADFANSYKREDIATTLSEVVKTMAVSCPDLNDKTLIVFRAMDTGRIFPEDDKVAEYFEKKQASIFVEAKLSFLVAYLFAQLKPFIAESAVSNGFSGKLEPPRPEIRFIFTQDEQLNCWICHRISSQKSCEKLIDFLFPQEGPLLQTDERIRKDSFETRKKADQIFALLKDLDVVPCDFESEMLSMAADKLGVRNFQEAGVVPSFHGIKEVEEAKGHSDSNIIHELVALATCKEGW</sequence>
<evidence type="ECO:0000256" key="2">
    <source>
        <dbReference type="SAM" id="Coils"/>
    </source>
</evidence>
<keyword evidence="2" id="KW-0175">Coiled coil</keyword>
<dbReference type="PROSITE" id="PS50837">
    <property type="entry name" value="NACHT"/>
    <property type="match status" value="1"/>
</dbReference>
<dbReference type="Pfam" id="PF24883">
    <property type="entry name" value="NPHP3_N"/>
    <property type="match status" value="1"/>
</dbReference>
<name>A0A8H4YVK3_9HYPO</name>
<dbReference type="Proteomes" id="UP000573603">
    <property type="component" value="Unassembled WGS sequence"/>
</dbReference>
<proteinExistence type="predicted"/>
<dbReference type="SUPFAM" id="SSF52540">
    <property type="entry name" value="P-loop containing nucleoside triphosphate hydrolases"/>
    <property type="match status" value="1"/>
</dbReference>
<evidence type="ECO:0000313" key="5">
    <source>
        <dbReference type="Proteomes" id="UP000573603"/>
    </source>
</evidence>
<evidence type="ECO:0000313" key="4">
    <source>
        <dbReference type="EMBL" id="KAF5234721.1"/>
    </source>
</evidence>
<gene>
    <name evidence="4" type="ORF">FANTH_12073</name>
</gene>
<protein>
    <recommendedName>
        <fullName evidence="3">NACHT domain-containing protein</fullName>
    </recommendedName>
</protein>
<dbReference type="InterPro" id="IPR056693">
    <property type="entry name" value="DUF7791"/>
</dbReference>
<evidence type="ECO:0000259" key="3">
    <source>
        <dbReference type="PROSITE" id="PS50837"/>
    </source>
</evidence>
<reference evidence="4 5" key="1">
    <citation type="journal article" date="2020" name="BMC Genomics">
        <title>Correction to: Identification and distribution of gene clusters required for synthesis of sphingolipid metabolism inhibitors in diverse species of the filamentous fungus Fusarium.</title>
        <authorList>
            <person name="Kim H.S."/>
            <person name="Lohmar J.M."/>
            <person name="Busman M."/>
            <person name="Brown D.W."/>
            <person name="Naumann T.A."/>
            <person name="Divon H.H."/>
            <person name="Lysoe E."/>
            <person name="Uhlig S."/>
            <person name="Proctor R.H."/>
        </authorList>
    </citation>
    <scope>NUCLEOTIDE SEQUENCE [LARGE SCALE GENOMIC DNA]</scope>
    <source>
        <strain evidence="4 5">NRRL 25214</strain>
    </source>
</reference>
<feature type="domain" description="NACHT" evidence="3">
    <location>
        <begin position="311"/>
        <end position="464"/>
    </location>
</feature>
<dbReference type="Pfam" id="PF25053">
    <property type="entry name" value="DUF7791"/>
    <property type="match status" value="1"/>
</dbReference>
<accession>A0A8H4YVK3</accession>
<dbReference type="PANTHER" id="PTHR10039:SF5">
    <property type="entry name" value="NACHT DOMAIN-CONTAINING PROTEIN"/>
    <property type="match status" value="1"/>
</dbReference>
<dbReference type="PANTHER" id="PTHR10039">
    <property type="entry name" value="AMELOGENIN"/>
    <property type="match status" value="1"/>
</dbReference>
<organism evidence="4 5">
    <name type="scientific">Fusarium anthophilum</name>
    <dbReference type="NCBI Taxonomy" id="48485"/>
    <lineage>
        <taxon>Eukaryota</taxon>
        <taxon>Fungi</taxon>
        <taxon>Dikarya</taxon>
        <taxon>Ascomycota</taxon>
        <taxon>Pezizomycotina</taxon>
        <taxon>Sordariomycetes</taxon>
        <taxon>Hypocreomycetidae</taxon>
        <taxon>Hypocreales</taxon>
        <taxon>Nectriaceae</taxon>
        <taxon>Fusarium</taxon>
        <taxon>Fusarium fujikuroi species complex</taxon>
    </lineage>
</organism>
<evidence type="ECO:0000256" key="1">
    <source>
        <dbReference type="ARBA" id="ARBA00022737"/>
    </source>
</evidence>
<keyword evidence="1" id="KW-0677">Repeat</keyword>
<comment type="caution">
    <text evidence="4">The sequence shown here is derived from an EMBL/GenBank/DDBJ whole genome shotgun (WGS) entry which is preliminary data.</text>
</comment>
<dbReference type="InterPro" id="IPR007111">
    <property type="entry name" value="NACHT_NTPase"/>
</dbReference>
<dbReference type="AlphaFoldDB" id="A0A8H4YVK3"/>
<dbReference type="Gene3D" id="3.40.50.300">
    <property type="entry name" value="P-loop containing nucleotide triphosphate hydrolases"/>
    <property type="match status" value="1"/>
</dbReference>